<evidence type="ECO:0000259" key="1">
    <source>
        <dbReference type="Pfam" id="PF02875"/>
    </source>
</evidence>
<dbReference type="Pfam" id="PF02875">
    <property type="entry name" value="Mur_ligase_C"/>
    <property type="match status" value="1"/>
</dbReference>
<dbReference type="PANTHER" id="PTHR23135">
    <property type="entry name" value="MUR LIGASE FAMILY MEMBER"/>
    <property type="match status" value="1"/>
</dbReference>
<feature type="domain" description="Mur ligase central" evidence="2">
    <location>
        <begin position="199"/>
        <end position="410"/>
    </location>
</feature>
<dbReference type="InterPro" id="IPR036565">
    <property type="entry name" value="Mur-like_cat_sf"/>
</dbReference>
<reference evidence="3" key="1">
    <citation type="submission" date="2018-06" db="EMBL/GenBank/DDBJ databases">
        <authorList>
            <person name="Zhirakovskaya E."/>
        </authorList>
    </citation>
    <scope>NUCLEOTIDE SEQUENCE</scope>
</reference>
<dbReference type="Pfam" id="PF08245">
    <property type="entry name" value="Mur_ligase_M"/>
    <property type="match status" value="1"/>
</dbReference>
<dbReference type="Gene3D" id="3.90.190.20">
    <property type="entry name" value="Mur ligase, C-terminal domain"/>
    <property type="match status" value="1"/>
</dbReference>
<organism evidence="3">
    <name type="scientific">hydrothermal vent metagenome</name>
    <dbReference type="NCBI Taxonomy" id="652676"/>
    <lineage>
        <taxon>unclassified sequences</taxon>
        <taxon>metagenomes</taxon>
        <taxon>ecological metagenomes</taxon>
    </lineage>
</organism>
<dbReference type="AlphaFoldDB" id="A0A3B0RRM3"/>
<dbReference type="GO" id="GO:0071160">
    <property type="term" value="F:cyanophycin synthetase activity (L-aspartate-adding)"/>
    <property type="evidence" value="ECO:0007669"/>
    <property type="project" value="UniProtKB-EC"/>
</dbReference>
<gene>
    <name evidence="3" type="ORF">MNBD_ALPHA04-1639</name>
</gene>
<dbReference type="PANTHER" id="PTHR23135:SF18">
    <property type="entry name" value="CYANOPHYCIN SYNTHETASE"/>
    <property type="match status" value="1"/>
</dbReference>
<dbReference type="SUPFAM" id="SSF53244">
    <property type="entry name" value="MurD-like peptide ligases, peptide-binding domain"/>
    <property type="match status" value="1"/>
</dbReference>
<protein>
    <submittedName>
        <fullName evidence="3">Cyanophycin synthase</fullName>
        <ecNumber evidence="3">6.3.2.29</ecNumber>
    </submittedName>
</protein>
<feature type="domain" description="Mur ligase C-terminal" evidence="1">
    <location>
        <begin position="443"/>
        <end position="565"/>
    </location>
</feature>
<evidence type="ECO:0000313" key="3">
    <source>
        <dbReference type="EMBL" id="VAV94767.1"/>
    </source>
</evidence>
<accession>A0A3B0RRM3</accession>
<dbReference type="EC" id="6.3.2.29" evidence="3"/>
<dbReference type="GO" id="GO:0005524">
    <property type="term" value="F:ATP binding"/>
    <property type="evidence" value="ECO:0007669"/>
    <property type="project" value="InterPro"/>
</dbReference>
<sequence>MPIDIEKIENYLEITQPESSALILEDSRRITGPGMIWDKRGALLDILVNGFDKAEVIAVWESEIGRVLASLGWSASKTTSRIFEDGITLVISAPADLLYSAVFVIETSWHLSANKLLDQTAGNYDRLISDLEEVITLEQNPPLIALQRAAEAKNIDMLSDDDFVSLGHGNGSEIWSINKISDPEEVDWSRLHNLPVALVTGTNGKSTSVRLASAIGEAAGLTSGSTSTDFVKLGDEILDYGDYSGPGGARMLLRDKRLEIAFLEVARGGILRRGLPLSQARAALVTNIAADHLGQYGVNTVEALAEAKFAVARAVSKDGVLVLNADDPLVVANGLKFDKTICWFSLSKDNPYIVQARTSGGLCCWSEDGLIHYHDGSEQEFRIAVDTIPVTMGGKAKFNIQNAMGAIGLAKAMGIDDAAITKGLTEFTATPDDNPGRCNEFMVGGARIFVDFAHNPHAVAAMSDLIENLDAKRKFLLISHAGDRSDQEIMGLTSGAVGFAPDQVVIAELSDYLRGREVGDVPALIEAECKKQGIAKTSVKHVSSPGEGVEYILDEIGEGGVALILALSDRERVFELIEIAQN</sequence>
<dbReference type="InterPro" id="IPR004101">
    <property type="entry name" value="Mur_ligase_C"/>
</dbReference>
<dbReference type="SUPFAM" id="SSF53623">
    <property type="entry name" value="MurD-like peptide ligases, catalytic domain"/>
    <property type="match status" value="1"/>
</dbReference>
<dbReference type="InterPro" id="IPR013221">
    <property type="entry name" value="Mur_ligase_cen"/>
</dbReference>
<keyword evidence="3" id="KW-0436">Ligase</keyword>
<dbReference type="Gene3D" id="3.40.1190.10">
    <property type="entry name" value="Mur-like, catalytic domain"/>
    <property type="match status" value="1"/>
</dbReference>
<dbReference type="InterPro" id="IPR036615">
    <property type="entry name" value="Mur_ligase_C_dom_sf"/>
</dbReference>
<name>A0A3B0RRM3_9ZZZZ</name>
<dbReference type="EMBL" id="UOEF01000189">
    <property type="protein sequence ID" value="VAV94767.1"/>
    <property type="molecule type" value="Genomic_DNA"/>
</dbReference>
<evidence type="ECO:0000259" key="2">
    <source>
        <dbReference type="Pfam" id="PF08245"/>
    </source>
</evidence>
<proteinExistence type="predicted"/>